<name>A0A1T2XI68_9BACL</name>
<evidence type="ECO:0000313" key="2">
    <source>
        <dbReference type="EMBL" id="OPA79508.1"/>
    </source>
</evidence>
<proteinExistence type="predicted"/>
<dbReference type="Proteomes" id="UP000190188">
    <property type="component" value="Unassembled WGS sequence"/>
</dbReference>
<keyword evidence="3" id="KW-1185">Reference proteome</keyword>
<feature type="transmembrane region" description="Helical" evidence="1">
    <location>
        <begin position="480"/>
        <end position="503"/>
    </location>
</feature>
<dbReference type="AlphaFoldDB" id="A0A1T2XI68"/>
<dbReference type="STRING" id="1324314.BVG16_09430"/>
<protein>
    <recommendedName>
        <fullName evidence="4">DUF2334 domain-containing protein</fullName>
    </recommendedName>
</protein>
<keyword evidence="1" id="KW-1133">Transmembrane helix</keyword>
<dbReference type="EMBL" id="MSZX01000003">
    <property type="protein sequence ID" value="OPA79508.1"/>
    <property type="molecule type" value="Genomic_DNA"/>
</dbReference>
<keyword evidence="1" id="KW-0812">Transmembrane</keyword>
<accession>A0A1T2XI68</accession>
<gene>
    <name evidence="2" type="ORF">BVG16_09430</name>
</gene>
<organism evidence="2 3">
    <name type="scientific">Paenibacillus selenitireducens</name>
    <dbReference type="NCBI Taxonomy" id="1324314"/>
    <lineage>
        <taxon>Bacteria</taxon>
        <taxon>Bacillati</taxon>
        <taxon>Bacillota</taxon>
        <taxon>Bacilli</taxon>
        <taxon>Bacillales</taxon>
        <taxon>Paenibacillaceae</taxon>
        <taxon>Paenibacillus</taxon>
    </lineage>
</organism>
<evidence type="ECO:0000313" key="3">
    <source>
        <dbReference type="Proteomes" id="UP000190188"/>
    </source>
</evidence>
<reference evidence="2 3" key="1">
    <citation type="submission" date="2017-01" db="EMBL/GenBank/DDBJ databases">
        <title>Genome analysis of Paenibacillus selenitrireducens ES3-24.</title>
        <authorList>
            <person name="Xu D."/>
            <person name="Yao R."/>
            <person name="Zheng S."/>
        </authorList>
    </citation>
    <scope>NUCLEOTIDE SEQUENCE [LARGE SCALE GENOMIC DNA]</scope>
    <source>
        <strain evidence="2 3">ES3-24</strain>
    </source>
</reference>
<comment type="caution">
    <text evidence="2">The sequence shown here is derived from an EMBL/GenBank/DDBJ whole genome shotgun (WGS) entry which is preliminary data.</text>
</comment>
<evidence type="ECO:0000256" key="1">
    <source>
        <dbReference type="SAM" id="Phobius"/>
    </source>
</evidence>
<keyword evidence="1" id="KW-0472">Membrane</keyword>
<sequence length="514" mass="59476">MIRTFLCILIIIGAVPSNYVHALPREPSHVLLIYDGLAIGTSREGNIEALQRMLASYRMQVTISTFDAYKKGMLAQYQKVIVVRNLDDATTTSVDYLHDFEAYKGDYLHIGFHVPAQVQSQLNLHTKITNDQFVQLSIGQWKQRSVRVSHIPYIVQANGRHYGGISSEKGDIHAPYGVRENRFAYVPYYERGNLSELAMAYVLKDWLKVTEQGRTYLLIKEIYPFSDLKLVESMADQLYRAGIPFIVSVRPVFSNTDYPAMKRYLETLKYVQSRNGSILVNAPVVTTTINQAGAKLEDQMELFIDVLANYGIAPLGMGAEMYWSYDQYYVNQGMRFFNSTILFPNESIRYKSQQDESQRFSSSAFSMPLSFLEQFEHADKVIARLPMDVALTYDFDETEDQMNEHMQTLMDRWIHFDDYKIDDHEVKTVTNTVLSRNGLLYINDRSVDMNDAYRHINSEYDYLHEQKKSLATLFNIQNKILIALIIATLLVFGLLFIIGYRLYKDKYIKQRKEL</sequence>
<evidence type="ECO:0008006" key="4">
    <source>
        <dbReference type="Google" id="ProtNLM"/>
    </source>
</evidence>